<proteinExistence type="predicted"/>
<keyword evidence="2" id="KW-1185">Reference proteome</keyword>
<name>A0A183BEC4_9TREM</name>
<accession>A0A183BEC4</accession>
<evidence type="ECO:0000313" key="1">
    <source>
        <dbReference type="EMBL" id="VDP94859.1"/>
    </source>
</evidence>
<gene>
    <name evidence="1" type="ORF">ECPE_LOCUS17559</name>
</gene>
<reference evidence="1 2" key="2">
    <citation type="submission" date="2018-11" db="EMBL/GenBank/DDBJ databases">
        <authorList>
            <consortium name="Pathogen Informatics"/>
        </authorList>
    </citation>
    <scope>NUCLEOTIDE SEQUENCE [LARGE SCALE GENOMIC DNA]</scope>
    <source>
        <strain evidence="1 2">Egypt</strain>
    </source>
</reference>
<reference evidence="3" key="1">
    <citation type="submission" date="2016-06" db="UniProtKB">
        <authorList>
            <consortium name="WormBaseParasite"/>
        </authorList>
    </citation>
    <scope>IDENTIFICATION</scope>
</reference>
<sequence>MVGRCSPGLGYALCSSSTGFCSGTVRSRLSVHRPTCYFQSNKSRLRRPIPRLPHLTGDRMWHRCNQWLSPGVRTDSVLAFANPNSWRGWIQFRGYSSSVDAIDCIRCGTGGKCSVGMK</sequence>
<dbReference type="AlphaFoldDB" id="A0A183BEC4"/>
<dbReference type="WBParaSite" id="ECPE_0001760401-mRNA-1">
    <property type="protein sequence ID" value="ECPE_0001760401-mRNA-1"/>
    <property type="gene ID" value="ECPE_0001760401"/>
</dbReference>
<protein>
    <submittedName>
        <fullName evidence="3">Secreted protein</fullName>
    </submittedName>
</protein>
<dbReference type="EMBL" id="UZAN01070003">
    <property type="protein sequence ID" value="VDP94859.1"/>
    <property type="molecule type" value="Genomic_DNA"/>
</dbReference>
<dbReference type="Proteomes" id="UP000272942">
    <property type="component" value="Unassembled WGS sequence"/>
</dbReference>
<evidence type="ECO:0000313" key="3">
    <source>
        <dbReference type="WBParaSite" id="ECPE_0001760401-mRNA-1"/>
    </source>
</evidence>
<organism evidence="3">
    <name type="scientific">Echinostoma caproni</name>
    <dbReference type="NCBI Taxonomy" id="27848"/>
    <lineage>
        <taxon>Eukaryota</taxon>
        <taxon>Metazoa</taxon>
        <taxon>Spiralia</taxon>
        <taxon>Lophotrochozoa</taxon>
        <taxon>Platyhelminthes</taxon>
        <taxon>Trematoda</taxon>
        <taxon>Digenea</taxon>
        <taxon>Plagiorchiida</taxon>
        <taxon>Echinostomata</taxon>
        <taxon>Echinostomatoidea</taxon>
        <taxon>Echinostomatidae</taxon>
        <taxon>Echinostoma</taxon>
    </lineage>
</organism>
<evidence type="ECO:0000313" key="2">
    <source>
        <dbReference type="Proteomes" id="UP000272942"/>
    </source>
</evidence>